<feature type="region of interest" description="Disordered" evidence="5">
    <location>
        <begin position="610"/>
        <end position="637"/>
    </location>
</feature>
<proteinExistence type="predicted"/>
<dbReference type="PROSITE" id="PS50011">
    <property type="entry name" value="PROTEIN_KINASE_DOM"/>
    <property type="match status" value="1"/>
</dbReference>
<dbReference type="InterPro" id="IPR013212">
    <property type="entry name" value="Mad3/Bub1_I"/>
</dbReference>
<feature type="region of interest" description="Disordered" evidence="5">
    <location>
        <begin position="282"/>
        <end position="304"/>
    </location>
</feature>
<dbReference type="InterPro" id="IPR008271">
    <property type="entry name" value="Ser/Thr_kinase_AS"/>
</dbReference>
<dbReference type="Proteomes" id="UP000694941">
    <property type="component" value="Unplaced"/>
</dbReference>
<feature type="region of interest" description="Disordered" evidence="5">
    <location>
        <begin position="229"/>
        <end position="250"/>
    </location>
</feature>
<accession>A0ABM1SEC3</accession>
<evidence type="ECO:0000256" key="3">
    <source>
        <dbReference type="ARBA" id="ARBA00022838"/>
    </source>
</evidence>
<keyword evidence="2" id="KW-0158">Chromosome</keyword>
<evidence type="ECO:0000313" key="8">
    <source>
        <dbReference type="Proteomes" id="UP000694941"/>
    </source>
</evidence>
<evidence type="ECO:0000256" key="5">
    <source>
        <dbReference type="SAM" id="MobiDB-lite"/>
    </source>
</evidence>
<feature type="region of interest" description="Disordered" evidence="5">
    <location>
        <begin position="490"/>
        <end position="526"/>
    </location>
</feature>
<dbReference type="SMART" id="SM00777">
    <property type="entry name" value="Mad3_BUB1_I"/>
    <property type="match status" value="1"/>
</dbReference>
<dbReference type="PROSITE" id="PS00108">
    <property type="entry name" value="PROTEIN_KINASE_ST"/>
    <property type="match status" value="1"/>
</dbReference>
<gene>
    <name evidence="9" type="primary">LOC106459731</name>
</gene>
<feature type="domain" description="Protein kinase" evidence="6">
    <location>
        <begin position="976"/>
        <end position="1287"/>
    </location>
</feature>
<dbReference type="GeneID" id="106459731"/>
<evidence type="ECO:0000259" key="7">
    <source>
        <dbReference type="PROSITE" id="PS51489"/>
    </source>
</evidence>
<dbReference type="InterPro" id="IPR000719">
    <property type="entry name" value="Prot_kinase_dom"/>
</dbReference>
<dbReference type="Pfam" id="PF08311">
    <property type="entry name" value="Mad3_BUB1_I"/>
    <property type="match status" value="1"/>
</dbReference>
<dbReference type="SMART" id="SM00220">
    <property type="entry name" value="S_TKc"/>
    <property type="match status" value="1"/>
</dbReference>
<sequence>MSENPSEWEMSKENIQPLRQGRKMTNLRAALAPRAEEQLLQQRQIFEAELRTYQGDDPLDIWYRYVKWIEQNYPKGGYDANLPLLVERCLSVFKDANHYYNDKRFVEIWLKYVNQCDNKLELYNFMFTHKIGCKLAVFYENWAYQLELQENFRRADSVLTEGIQSGADPQETLLSAQKQLQMKIGKLIMEGVETNDMDNFGTEVERTALGALRPKGKKQTVGVNRVGPARIDHVDGLPGQERNPSVLSKNNGVAKKPFKVYNDENDVAVCDLPLKTKSSCHFTKHSEASKENEKKPGKWTKAKLPQKTTSTVPFSSLGAVQPPFIVHEDEDVSQPTITPRKLPPGSHVLSAKKCLDSPPVAIFEPPDPTKIPKYDKMKVYGGGREFQFEEIRAAKYFAKKKEQQEKEKTKKLEEQVLLLQEEMKKMWNCFQGGKQTERGDSEPSKDLKDHNVQCATGENASLFSVPKLCSGSSSSSSVDCVTTVLASVPNSTETTTTTSQSLDIGGSSTQPHEPSSHECSSSTGPAVLGSRGSSYCGTPTANMQQAISEAWDLWNGTLSRSNNQSVVGMLRFGGDTNNAAIKSTVEPLFSVYQDPTQTVQVLASSGLSEKQQYSVHEDQSVPPVSNVVSSTSSKPPSDVFSVYQDPIQSIPPEVNDDIPSNTCEKTLVTAPHGSWQFPDYNEMDKDNLENIPPPDYVQNNAERSLTGILKPSINIPFKPLDEEEEDELDGIEPLENDNDFQDENVTFASMKTADLTNKISQYASTPFSLGRAPPLFTDDITTSLAKLAVQPQETKKKIELPMKPPLPVIPAPSTSTANEIQENCNQGDLSPIMECSREFCSSKSSTSSSSGCSTTFGSTYHNSRYHLSSLHKSRNDHQSKINLARPTVSNITASKRQAQDTVQVDIKPPSGSLENTVLPDEQIKFVQVDPYDPKLQEQLLQEVDPPLAMRRGYVAKNEKLPILLSDAPLNLGMNTYHVTKQCAMGAYARIFKAVLLGCDSDDVYDLREDEFTSSSSNPKTAALKVSKPSCEWEFYICTELESRLGKHVGVPDVRSSVMTINTAMFFTNGSIFVNDFCKYGTLLDLTNFYKKQGQTVPESLVMYLTLEMLLIMDQVHRSNIVHGDVKPDNFMVLDFNKVQHQLEETSLRKTTALRIIDFGRGIDLNLFPPGTTFTIRVNTEGFQCVEMKENRPWTFQTDWYGVLGSVHTLLFGEYMNVQKAKNGVWSIIKKFKRYWQTDLWEELFTTFLNIPSCDKIPSIDPFVESILRKLSEPSRRTELLFKLQQFTCLWEG</sequence>
<protein>
    <submittedName>
        <fullName evidence="9">Mitotic checkpoint serine/threonine-protein kinase BUB1-like isoform X1</fullName>
    </submittedName>
</protein>
<feature type="compositionally biased region" description="Low complexity" evidence="5">
    <location>
        <begin position="620"/>
        <end position="637"/>
    </location>
</feature>
<dbReference type="Gene3D" id="1.10.510.10">
    <property type="entry name" value="Transferase(Phosphotransferase) domain 1"/>
    <property type="match status" value="1"/>
</dbReference>
<keyword evidence="4" id="KW-0137">Centromere</keyword>
<dbReference type="SUPFAM" id="SSF56112">
    <property type="entry name" value="Protein kinase-like (PK-like)"/>
    <property type="match status" value="1"/>
</dbReference>
<feature type="compositionally biased region" description="Polar residues" evidence="5">
    <location>
        <begin position="499"/>
        <end position="510"/>
    </location>
</feature>
<feature type="compositionally biased region" description="Low complexity" evidence="5">
    <location>
        <begin position="511"/>
        <end position="522"/>
    </location>
</feature>
<dbReference type="Pfam" id="PF00069">
    <property type="entry name" value="Pkinase"/>
    <property type="match status" value="1"/>
</dbReference>
<dbReference type="PANTHER" id="PTHR14030">
    <property type="entry name" value="MITOTIC CHECKPOINT SERINE/THREONINE-PROTEIN KINASE BUB1"/>
    <property type="match status" value="1"/>
</dbReference>
<dbReference type="InterPro" id="IPR011009">
    <property type="entry name" value="Kinase-like_dom_sf"/>
</dbReference>
<keyword evidence="3" id="KW-0995">Kinetochore</keyword>
<evidence type="ECO:0000313" key="9">
    <source>
        <dbReference type="RefSeq" id="XP_022241978.1"/>
    </source>
</evidence>
<keyword evidence="8" id="KW-1185">Reference proteome</keyword>
<feature type="compositionally biased region" description="Basic and acidic residues" evidence="5">
    <location>
        <begin position="284"/>
        <end position="296"/>
    </location>
</feature>
<dbReference type="Gene3D" id="1.25.40.430">
    <property type="match status" value="1"/>
</dbReference>
<organism evidence="8 9">
    <name type="scientific">Limulus polyphemus</name>
    <name type="common">Atlantic horseshoe crab</name>
    <dbReference type="NCBI Taxonomy" id="6850"/>
    <lineage>
        <taxon>Eukaryota</taxon>
        <taxon>Metazoa</taxon>
        <taxon>Ecdysozoa</taxon>
        <taxon>Arthropoda</taxon>
        <taxon>Chelicerata</taxon>
        <taxon>Merostomata</taxon>
        <taxon>Xiphosura</taxon>
        <taxon>Limulidae</taxon>
        <taxon>Limulus</taxon>
    </lineage>
</organism>
<reference evidence="9" key="1">
    <citation type="submission" date="2025-08" db="UniProtKB">
        <authorList>
            <consortium name="RefSeq"/>
        </authorList>
    </citation>
    <scope>IDENTIFICATION</scope>
    <source>
        <tissue evidence="9">Muscle</tissue>
    </source>
</reference>
<evidence type="ECO:0000256" key="1">
    <source>
        <dbReference type="ARBA" id="ARBA00004629"/>
    </source>
</evidence>
<name>A0ABM1SEC3_LIMPO</name>
<dbReference type="RefSeq" id="XP_022241978.1">
    <property type="nucleotide sequence ID" value="XM_022386270.1"/>
</dbReference>
<feature type="domain" description="BUB1 N-terminal" evidence="7">
    <location>
        <begin position="46"/>
        <end position="206"/>
    </location>
</feature>
<evidence type="ECO:0000259" key="6">
    <source>
        <dbReference type="PROSITE" id="PS50011"/>
    </source>
</evidence>
<evidence type="ECO:0000256" key="4">
    <source>
        <dbReference type="ARBA" id="ARBA00023328"/>
    </source>
</evidence>
<evidence type="ECO:0000256" key="2">
    <source>
        <dbReference type="ARBA" id="ARBA00022454"/>
    </source>
</evidence>
<comment type="subcellular location">
    <subcellularLocation>
        <location evidence="1">Chromosome</location>
        <location evidence="1">Centromere</location>
        <location evidence="1">Kinetochore</location>
    </subcellularLocation>
</comment>
<dbReference type="PANTHER" id="PTHR14030:SF4">
    <property type="entry name" value="BUB1 KINASE, ISOFORM A-RELATED"/>
    <property type="match status" value="1"/>
</dbReference>
<dbReference type="InterPro" id="IPR015661">
    <property type="entry name" value="Bub1/Mad3"/>
</dbReference>
<dbReference type="PROSITE" id="PS51489">
    <property type="entry name" value="BUB1_N"/>
    <property type="match status" value="1"/>
</dbReference>